<gene>
    <name evidence="2" type="ORF">OGATHE_003850</name>
</gene>
<organism evidence="2 3">
    <name type="scientific">Ogataea polymorpha</name>
    <dbReference type="NCBI Taxonomy" id="460523"/>
    <lineage>
        <taxon>Eukaryota</taxon>
        <taxon>Fungi</taxon>
        <taxon>Dikarya</taxon>
        <taxon>Ascomycota</taxon>
        <taxon>Saccharomycotina</taxon>
        <taxon>Pichiomycetes</taxon>
        <taxon>Pichiales</taxon>
        <taxon>Pichiaceae</taxon>
        <taxon>Ogataea</taxon>
    </lineage>
</organism>
<dbReference type="OrthoDB" id="3918848at2759"/>
<dbReference type="PANTHER" id="PTHR31987:SF11">
    <property type="entry name" value="DUF2433 DOMAIN-CONTAINING PROTEIN"/>
    <property type="match status" value="1"/>
</dbReference>
<reference evidence="2" key="1">
    <citation type="journal article" date="2021" name="Open Biol.">
        <title>Shared evolutionary footprints suggest mitochondrial oxidative damage underlies multiple complex I losses in fungi.</title>
        <authorList>
            <person name="Schikora-Tamarit M.A."/>
            <person name="Marcet-Houben M."/>
            <person name="Nosek J."/>
            <person name="Gabaldon T."/>
        </authorList>
    </citation>
    <scope>NUCLEOTIDE SEQUENCE</scope>
    <source>
        <strain evidence="2">NCAIM Y.01608</strain>
    </source>
</reference>
<evidence type="ECO:0000313" key="2">
    <source>
        <dbReference type="EMBL" id="KAH3665035.1"/>
    </source>
</evidence>
<protein>
    <submittedName>
        <fullName evidence="2">Uncharacterized protein</fullName>
    </submittedName>
</protein>
<proteinExistence type="predicted"/>
<feature type="region of interest" description="Disordered" evidence="1">
    <location>
        <begin position="449"/>
        <end position="489"/>
    </location>
</feature>
<keyword evidence="3" id="KW-1185">Reference proteome</keyword>
<dbReference type="InterPro" id="IPR052743">
    <property type="entry name" value="Glutaminase_GtaA"/>
</dbReference>
<dbReference type="AlphaFoldDB" id="A0A1B7SF12"/>
<dbReference type="InterPro" id="IPR029052">
    <property type="entry name" value="Metallo-depent_PP-like"/>
</dbReference>
<feature type="compositionally biased region" description="Basic residues" evidence="1">
    <location>
        <begin position="468"/>
        <end position="489"/>
    </location>
</feature>
<dbReference type="PANTHER" id="PTHR31987">
    <property type="entry name" value="GLUTAMINASE A-RELATED"/>
    <property type="match status" value="1"/>
</dbReference>
<dbReference type="Pfam" id="PF10360">
    <property type="entry name" value="DUF2433"/>
    <property type="match status" value="1"/>
</dbReference>
<name>A0A1B7SF12_9ASCO</name>
<dbReference type="RefSeq" id="XP_018210028.1">
    <property type="nucleotide sequence ID" value="XM_018353058.1"/>
</dbReference>
<evidence type="ECO:0000256" key="1">
    <source>
        <dbReference type="SAM" id="MobiDB-lite"/>
    </source>
</evidence>
<sequence>MNVREFDRDGVKIICVADIRGELSLFNQLARQYQADVIIHTGNFGFLDEGSVHRIHESYLRHIVEFSPLLSEDLIVEISKLSKVTGDSVEHLSSETTNLKTLLENQEISELGRFLRGELKLEVPVYTIFGMCEDSLVVNKFRYGVYKIPNLHVIDDGNVFGITTPEGQNILLAGIGGSLSYHKLVHQGSSLELADIVGETTNLEDIENSDYVLPISGDPGNIWITLLQLGKLIYTLTEFSEQHTDFYNKAIKIFVTHQSPAREPLLEHLLIFFKMDYSISNSLHFKYTSSYNELSINPSFESFKLKFNDARSKIAVIWKNIQQRYERLLFKLNDPLMIACTELALEVFDKIPISTKGVEDILPLQLSQSLTNTEEMDSFGLQSRQRELNTIIRQLNDLYYISFQNTWHFNLCDLSYGFLTLNVDEGQVQMECHSRGYNFRYRLLEEEEDTEKIKNSSSASSISNGSRGRGRGRGRGGGRPPRGRSFRKE</sequence>
<dbReference type="SUPFAM" id="SSF56300">
    <property type="entry name" value="Metallo-dependent phosphatases"/>
    <property type="match status" value="1"/>
</dbReference>
<dbReference type="InterPro" id="IPR018829">
    <property type="entry name" value="DUF2433"/>
</dbReference>
<reference evidence="2" key="2">
    <citation type="submission" date="2021-01" db="EMBL/GenBank/DDBJ databases">
        <authorList>
            <person name="Schikora-Tamarit M.A."/>
        </authorList>
    </citation>
    <scope>NUCLEOTIDE SEQUENCE</scope>
    <source>
        <strain evidence="2">NCAIM Y.01608</strain>
    </source>
</reference>
<evidence type="ECO:0000313" key="3">
    <source>
        <dbReference type="Proteomes" id="UP000788993"/>
    </source>
</evidence>
<comment type="caution">
    <text evidence="2">The sequence shown here is derived from an EMBL/GenBank/DDBJ whole genome shotgun (WGS) entry which is preliminary data.</text>
</comment>
<feature type="compositionally biased region" description="Low complexity" evidence="1">
    <location>
        <begin position="456"/>
        <end position="466"/>
    </location>
</feature>
<dbReference type="EMBL" id="JAEUBD010001178">
    <property type="protein sequence ID" value="KAH3665035.1"/>
    <property type="molecule type" value="Genomic_DNA"/>
</dbReference>
<dbReference type="Proteomes" id="UP000788993">
    <property type="component" value="Unassembled WGS sequence"/>
</dbReference>
<accession>A0A1B7SF12</accession>